<name>A0A1T4X7C7_9BACT</name>
<accession>A0A1T4X7C7</accession>
<reference evidence="2" key="1">
    <citation type="submission" date="2017-02" db="EMBL/GenBank/DDBJ databases">
        <authorList>
            <person name="Varghese N."/>
            <person name="Submissions S."/>
        </authorList>
    </citation>
    <scope>NUCLEOTIDE SEQUENCE [LARGE SCALE GENOMIC DNA]</scope>
    <source>
        <strain evidence="2">ATCC 700200</strain>
    </source>
</reference>
<keyword evidence="2" id="KW-1185">Reference proteome</keyword>
<gene>
    <name evidence="1" type="ORF">SAMN02745166_01057</name>
</gene>
<evidence type="ECO:0000313" key="1">
    <source>
        <dbReference type="EMBL" id="SKA84761.1"/>
    </source>
</evidence>
<protein>
    <recommendedName>
        <fullName evidence="3">DUF669 domain-containing protein</fullName>
    </recommendedName>
</protein>
<proteinExistence type="predicted"/>
<organism evidence="1 2">
    <name type="scientific">Prosthecobacter debontii</name>
    <dbReference type="NCBI Taxonomy" id="48467"/>
    <lineage>
        <taxon>Bacteria</taxon>
        <taxon>Pseudomonadati</taxon>
        <taxon>Verrucomicrobiota</taxon>
        <taxon>Verrucomicrobiia</taxon>
        <taxon>Verrucomicrobiales</taxon>
        <taxon>Verrucomicrobiaceae</taxon>
        <taxon>Prosthecobacter</taxon>
    </lineage>
</organism>
<dbReference type="STRING" id="48467.SAMN02745166_01057"/>
<dbReference type="RefSeq" id="WP_078812266.1">
    <property type="nucleotide sequence ID" value="NZ_FUYE01000003.1"/>
</dbReference>
<dbReference type="EMBL" id="FUYE01000003">
    <property type="protein sequence ID" value="SKA84761.1"/>
    <property type="molecule type" value="Genomic_DNA"/>
</dbReference>
<dbReference type="Proteomes" id="UP000190774">
    <property type="component" value="Unassembled WGS sequence"/>
</dbReference>
<evidence type="ECO:0000313" key="2">
    <source>
        <dbReference type="Proteomes" id="UP000190774"/>
    </source>
</evidence>
<dbReference type="AlphaFoldDB" id="A0A1T4X7C7"/>
<evidence type="ECO:0008006" key="3">
    <source>
        <dbReference type="Google" id="ProtNLM"/>
    </source>
</evidence>
<sequence>MPITFAAQEPRDTTPILLDPGEYDFEIVDAHEGRTDRDSLKLKAGTPKLDLKLRIAGQIYIYDHLFFAQTTYWKIDHLLKSIGKHPGDGEVIELDAFDLIGKRGLARIKVGKSTSTGQPRNEVDAYLWLQGE</sequence>